<dbReference type="InterPro" id="IPR016633">
    <property type="entry name" value="EarP"/>
</dbReference>
<evidence type="ECO:0000313" key="8">
    <source>
        <dbReference type="EMBL" id="SDT84736.1"/>
    </source>
</evidence>
<dbReference type="AlphaFoldDB" id="A0A1H2DPK2"/>
<evidence type="ECO:0000256" key="7">
    <source>
        <dbReference type="ARBA" id="ARBA00048472"/>
    </source>
</evidence>
<evidence type="ECO:0000256" key="3">
    <source>
        <dbReference type="ARBA" id="ARBA00024303"/>
    </source>
</evidence>
<comment type="catalytic activity">
    <reaction evidence="7">
        <text>dTDP-beta-L-rhamnose + L-arginyl-[protein] = N(omega)-(alpha-L-rhamnosyl)-L-arginyl-[protein] + dTDP + H(+)</text>
        <dbReference type="Rhea" id="RHEA:66692"/>
        <dbReference type="Rhea" id="RHEA-COMP:10532"/>
        <dbReference type="Rhea" id="RHEA-COMP:17096"/>
        <dbReference type="ChEBI" id="CHEBI:15378"/>
        <dbReference type="ChEBI" id="CHEBI:29965"/>
        <dbReference type="ChEBI" id="CHEBI:57510"/>
        <dbReference type="ChEBI" id="CHEBI:58369"/>
        <dbReference type="ChEBI" id="CHEBI:167445"/>
    </reaction>
    <physiologicalReaction direction="left-to-right" evidence="7">
        <dbReference type="Rhea" id="RHEA:66693"/>
    </physiologicalReaction>
</comment>
<proteinExistence type="inferred from homology"/>
<dbReference type="PIRSF" id="PIRSF015557">
    <property type="entry name" value="UCP015557"/>
    <property type="match status" value="1"/>
</dbReference>
<evidence type="ECO:0000256" key="6">
    <source>
        <dbReference type="ARBA" id="ARBA00030025"/>
    </source>
</evidence>
<gene>
    <name evidence="8" type="ORF">SAMN05216406_10287</name>
</gene>
<keyword evidence="1" id="KW-0328">Glycosyltransferase</keyword>
<evidence type="ECO:0000313" key="9">
    <source>
        <dbReference type="Proteomes" id="UP000182882"/>
    </source>
</evidence>
<evidence type="ECO:0000256" key="2">
    <source>
        <dbReference type="ARBA" id="ARBA00022679"/>
    </source>
</evidence>
<dbReference type="NCBIfam" id="TIGR03837">
    <property type="entry name" value="efp_Arg_rhamno"/>
    <property type="match status" value="1"/>
</dbReference>
<name>A0A1H2DPK2_9PROT</name>
<keyword evidence="9" id="KW-1185">Reference proteome</keyword>
<dbReference type="Pfam" id="PF10093">
    <property type="entry name" value="EarP"/>
    <property type="match status" value="1"/>
</dbReference>
<comment type="similarity">
    <text evidence="4">Belongs to the glycosyltransferase 104 family.</text>
</comment>
<dbReference type="Proteomes" id="UP000182882">
    <property type="component" value="Unassembled WGS sequence"/>
</dbReference>
<evidence type="ECO:0000256" key="1">
    <source>
        <dbReference type="ARBA" id="ARBA00022676"/>
    </source>
</evidence>
<evidence type="ECO:0000256" key="4">
    <source>
        <dbReference type="ARBA" id="ARBA00024346"/>
    </source>
</evidence>
<dbReference type="GO" id="GO:0106361">
    <property type="term" value="F:protein-arginine rhamnosyltransferase activity"/>
    <property type="evidence" value="ECO:0007669"/>
    <property type="project" value="InterPro"/>
</dbReference>
<dbReference type="EMBL" id="FNLN01000002">
    <property type="protein sequence ID" value="SDT84736.1"/>
    <property type="molecule type" value="Genomic_DNA"/>
</dbReference>
<reference evidence="9" key="1">
    <citation type="submission" date="2016-10" db="EMBL/GenBank/DDBJ databases">
        <authorList>
            <person name="Varghese N."/>
            <person name="Submissions S."/>
        </authorList>
    </citation>
    <scope>NUCLEOTIDE SEQUENCE [LARGE SCALE GENOMIC DNA]</scope>
    <source>
        <strain evidence="9">Nm10</strain>
    </source>
</reference>
<accession>A0A1H2DPK2</accession>
<comment type="function">
    <text evidence="3">Protein-arginine rhamnosyltransferase that catalyzes the transfer of a single rhamnose to elongation factor P (EF-P) on 'Lys-32', a modification required for EF-P-dependent rescue of polyproline stalled ribosomes.</text>
</comment>
<sequence length="400" mass="46691">MQYSWQYPCSRKRFQTQLADNSMRRKWDIFCAVIDNFGDIGVCWRLAKQLVHEHGQSVRLWVNNLVSFANIVPEVNPRAQYQIIHCVEICYWQRSFVDTEPADVVIEAFACELPEKYVRAMLQKERNPVWINLEYLSAESWVTEYHGLPSPHPRFSLAKTFFFPGFVPGSGGLLREKDCLTIHDNFDQATERKFFQRKRLSERKTGEIRISLFCYQSAPVENFIQVLSESTVPVLLIVPQGIAADRLSALFNHAPCQTKALINYKQLTIQIIPFMEQTEYDLLLWSCDFNFVRGEDSFVRAQWAIKPFIWNIYPQQEDAHRDKFDAFLTLYTAGLPVKVASAVQAMWHCWNVRCELNNLIWEDFAACYGPLIQHNKNWVNQLLKQEDLASNLVQFAENQL</sequence>
<protein>
    <recommendedName>
        <fullName evidence="5">Protein-arginine rhamnosyltransferase</fullName>
    </recommendedName>
    <alternativeName>
        <fullName evidence="6">EF-P arginine rhamnosyltransferase</fullName>
    </alternativeName>
</protein>
<organism evidence="8 9">
    <name type="scientific">Nitrosomonas ureae</name>
    <dbReference type="NCBI Taxonomy" id="44577"/>
    <lineage>
        <taxon>Bacteria</taxon>
        <taxon>Pseudomonadati</taxon>
        <taxon>Pseudomonadota</taxon>
        <taxon>Betaproteobacteria</taxon>
        <taxon>Nitrosomonadales</taxon>
        <taxon>Nitrosomonadaceae</taxon>
        <taxon>Nitrosomonas</taxon>
    </lineage>
</organism>
<evidence type="ECO:0000256" key="5">
    <source>
        <dbReference type="ARBA" id="ARBA00024416"/>
    </source>
</evidence>
<keyword evidence="2" id="KW-0808">Transferase</keyword>